<dbReference type="Proteomes" id="UP000053660">
    <property type="component" value="Unassembled WGS sequence"/>
</dbReference>
<name>A0A0B1T8K1_OESDE</name>
<dbReference type="AlphaFoldDB" id="A0A0B1T8K1"/>
<sequence length="197" mass="22741">MVTCRCSTKYVQTVVGCTGGGYYPTNYIEAASMMVRGLQGLPLPHLKLGKLSPAFKETMWNNIVHHSSRYPVLREWLEKLQKNQRKHGLPEYEPCPAVFFGKGMRDLYDEVKRTRVVRTREWFPDLTPEQKKSSDEAITAYIKAYDYKTVTEHPSEQLLIEQMTWTERSAAEAFAHSAPVCLFFIQDFTDFLEGTVF</sequence>
<dbReference type="EMBL" id="KN550548">
    <property type="protein sequence ID" value="KHJ93908.1"/>
    <property type="molecule type" value="Genomic_DNA"/>
</dbReference>
<keyword evidence="2" id="KW-1185">Reference proteome</keyword>
<proteinExistence type="predicted"/>
<evidence type="ECO:0000313" key="2">
    <source>
        <dbReference type="Proteomes" id="UP000053660"/>
    </source>
</evidence>
<organism evidence="1 2">
    <name type="scientific">Oesophagostomum dentatum</name>
    <name type="common">Nodular worm</name>
    <dbReference type="NCBI Taxonomy" id="61180"/>
    <lineage>
        <taxon>Eukaryota</taxon>
        <taxon>Metazoa</taxon>
        <taxon>Ecdysozoa</taxon>
        <taxon>Nematoda</taxon>
        <taxon>Chromadorea</taxon>
        <taxon>Rhabditida</taxon>
        <taxon>Rhabditina</taxon>
        <taxon>Rhabditomorpha</taxon>
        <taxon>Strongyloidea</taxon>
        <taxon>Strongylidae</taxon>
        <taxon>Oesophagostomum</taxon>
    </lineage>
</organism>
<dbReference type="OrthoDB" id="424012at2759"/>
<gene>
    <name evidence="1" type="ORF">OESDEN_06169</name>
</gene>
<accession>A0A0B1T8K1</accession>
<reference evidence="1 2" key="1">
    <citation type="submission" date="2014-03" db="EMBL/GenBank/DDBJ databases">
        <title>Draft genome of the hookworm Oesophagostomum dentatum.</title>
        <authorList>
            <person name="Mitreva M."/>
        </authorList>
    </citation>
    <scope>NUCLEOTIDE SEQUENCE [LARGE SCALE GENOMIC DNA]</scope>
    <source>
        <strain evidence="1 2">OD-Hann</strain>
    </source>
</reference>
<protein>
    <submittedName>
        <fullName evidence="1">Uncharacterized protein</fullName>
    </submittedName>
</protein>
<evidence type="ECO:0000313" key="1">
    <source>
        <dbReference type="EMBL" id="KHJ93908.1"/>
    </source>
</evidence>